<evidence type="ECO:0000313" key="1">
    <source>
        <dbReference type="EMBL" id="KAL2321919.1"/>
    </source>
</evidence>
<dbReference type="AlphaFoldDB" id="A0ABD1LEG5"/>
<keyword evidence="2" id="KW-1185">Reference proteome</keyword>
<dbReference type="Proteomes" id="UP001603857">
    <property type="component" value="Unassembled WGS sequence"/>
</dbReference>
<dbReference type="EMBL" id="JBGMDY010000009">
    <property type="protein sequence ID" value="KAL2321919.1"/>
    <property type="molecule type" value="Genomic_DNA"/>
</dbReference>
<name>A0ABD1LEG5_9FABA</name>
<reference evidence="1 2" key="1">
    <citation type="submission" date="2024-08" db="EMBL/GenBank/DDBJ databases">
        <title>Insights into the chromosomal genome structure of Flemingia macrophylla.</title>
        <authorList>
            <person name="Ding Y."/>
            <person name="Zhao Y."/>
            <person name="Bi W."/>
            <person name="Wu M."/>
            <person name="Zhao G."/>
            <person name="Gong Y."/>
            <person name="Li W."/>
            <person name="Zhang P."/>
        </authorList>
    </citation>
    <scope>NUCLEOTIDE SEQUENCE [LARGE SCALE GENOMIC DNA]</scope>
    <source>
        <strain evidence="1">DYQJB</strain>
        <tissue evidence="1">Leaf</tissue>
    </source>
</reference>
<proteinExistence type="predicted"/>
<protein>
    <recommendedName>
        <fullName evidence="3">Pentatricopeptide repeat-containing protein</fullName>
    </recommendedName>
</protein>
<evidence type="ECO:0008006" key="3">
    <source>
        <dbReference type="Google" id="ProtNLM"/>
    </source>
</evidence>
<accession>A0ABD1LEG5</accession>
<organism evidence="1 2">
    <name type="scientific">Flemingia macrophylla</name>
    <dbReference type="NCBI Taxonomy" id="520843"/>
    <lineage>
        <taxon>Eukaryota</taxon>
        <taxon>Viridiplantae</taxon>
        <taxon>Streptophyta</taxon>
        <taxon>Embryophyta</taxon>
        <taxon>Tracheophyta</taxon>
        <taxon>Spermatophyta</taxon>
        <taxon>Magnoliopsida</taxon>
        <taxon>eudicotyledons</taxon>
        <taxon>Gunneridae</taxon>
        <taxon>Pentapetalae</taxon>
        <taxon>rosids</taxon>
        <taxon>fabids</taxon>
        <taxon>Fabales</taxon>
        <taxon>Fabaceae</taxon>
        <taxon>Papilionoideae</taxon>
        <taxon>50 kb inversion clade</taxon>
        <taxon>NPAAA clade</taxon>
        <taxon>indigoferoid/millettioid clade</taxon>
        <taxon>Phaseoleae</taxon>
        <taxon>Flemingia</taxon>
    </lineage>
</organism>
<comment type="caution">
    <text evidence="1">The sequence shown here is derived from an EMBL/GenBank/DDBJ whole genome shotgun (WGS) entry which is preliminary data.</text>
</comment>
<sequence>MIVACNERGCYRGDEELFCTMLDQGVLSDDFGFSTVLQFCVGQLAILYRQIDIEQP</sequence>
<evidence type="ECO:0000313" key="2">
    <source>
        <dbReference type="Proteomes" id="UP001603857"/>
    </source>
</evidence>
<gene>
    <name evidence="1" type="ORF">Fmac_026298</name>
</gene>